<name>A0A0G0SQH1_9BACT</name>
<gene>
    <name evidence="4" type="ORF">UU02_C0004G0023</name>
</gene>
<organism evidence="4 5">
    <name type="scientific">Candidatus Woesebacteria bacterium GW2011_GWA1_40_43</name>
    <dbReference type="NCBI Taxonomy" id="1618553"/>
    <lineage>
        <taxon>Bacteria</taxon>
        <taxon>Candidatus Woeseibacteriota</taxon>
    </lineage>
</organism>
<feature type="domain" description="LTD" evidence="3">
    <location>
        <begin position="34"/>
        <end position="89"/>
    </location>
</feature>
<feature type="compositionally biased region" description="Pro residues" evidence="1">
    <location>
        <begin position="153"/>
        <end position="165"/>
    </location>
</feature>
<feature type="transmembrane region" description="Helical" evidence="2">
    <location>
        <begin position="214"/>
        <end position="235"/>
    </location>
</feature>
<keyword evidence="2" id="KW-0472">Membrane</keyword>
<dbReference type="EMBL" id="LBZA01000004">
    <property type="protein sequence ID" value="KKR64661.1"/>
    <property type="molecule type" value="Genomic_DNA"/>
</dbReference>
<proteinExistence type="predicted"/>
<dbReference type="InterPro" id="IPR001322">
    <property type="entry name" value="Lamin_tail_dom"/>
</dbReference>
<dbReference type="Gene3D" id="2.60.40.1260">
    <property type="entry name" value="Lamin Tail domain"/>
    <property type="match status" value="1"/>
</dbReference>
<feature type="compositionally biased region" description="Pro residues" evidence="1">
    <location>
        <begin position="117"/>
        <end position="136"/>
    </location>
</feature>
<accession>A0A0G0SQH1</accession>
<protein>
    <submittedName>
        <fullName evidence="4">Cell surface glycoprotein 1</fullName>
    </submittedName>
</protein>
<keyword evidence="2" id="KW-0812">Transmembrane</keyword>
<evidence type="ECO:0000259" key="3">
    <source>
        <dbReference type="Pfam" id="PF00932"/>
    </source>
</evidence>
<evidence type="ECO:0000313" key="4">
    <source>
        <dbReference type="EMBL" id="KKR64661.1"/>
    </source>
</evidence>
<evidence type="ECO:0000256" key="2">
    <source>
        <dbReference type="SAM" id="Phobius"/>
    </source>
</evidence>
<dbReference type="InterPro" id="IPR036415">
    <property type="entry name" value="Lamin_tail_dom_sf"/>
</dbReference>
<feature type="region of interest" description="Disordered" evidence="1">
    <location>
        <begin position="112"/>
        <end position="174"/>
    </location>
</feature>
<dbReference type="AlphaFoldDB" id="A0A0G0SQH1"/>
<keyword evidence="2" id="KW-1133">Transmembrane helix</keyword>
<dbReference type="Proteomes" id="UP000034293">
    <property type="component" value="Unassembled WGS sequence"/>
</dbReference>
<comment type="caution">
    <text evidence="4">The sequence shown here is derived from an EMBL/GenBank/DDBJ whole genome shotgun (WGS) entry which is preliminary data.</text>
</comment>
<evidence type="ECO:0000313" key="5">
    <source>
        <dbReference type="Proteomes" id="UP000034293"/>
    </source>
</evidence>
<dbReference type="SUPFAM" id="SSF74853">
    <property type="entry name" value="Lamin A/C globular tail domain"/>
    <property type="match status" value="1"/>
</dbReference>
<reference evidence="4 5" key="1">
    <citation type="journal article" date="2015" name="Nature">
        <title>rRNA introns, odd ribosomes, and small enigmatic genomes across a large radiation of phyla.</title>
        <authorList>
            <person name="Brown C.T."/>
            <person name="Hug L.A."/>
            <person name="Thomas B.C."/>
            <person name="Sharon I."/>
            <person name="Castelle C.J."/>
            <person name="Singh A."/>
            <person name="Wilkins M.J."/>
            <person name="Williams K.H."/>
            <person name="Banfield J.F."/>
        </authorList>
    </citation>
    <scope>NUCLEOTIDE SEQUENCE [LARGE SCALE GENOMIC DNA]</scope>
</reference>
<dbReference type="Pfam" id="PF00932">
    <property type="entry name" value="LTD"/>
    <property type="match status" value="1"/>
</dbReference>
<evidence type="ECO:0000256" key="1">
    <source>
        <dbReference type="SAM" id="MobiDB-lite"/>
    </source>
</evidence>
<sequence>MMYISMIHIIRTKSLHFGILFIILFFGLLPRRVSAQVVINEVFPNPSGSSSEPDEFIELFNLGTEPVVITGWQISDTQGTVKTYSIKEDRSFSRIPNGVGNFVADTDVTELSANISPPTPEPTPVPQTPTPTPTPTQTPILIMSSQSSAKTPTPVPTKTPSPVPVKTPLRTNSSTPIATISAGISEVLGIRAGPTGSPSASIEASPDKKANFPLLPIILIFAGVCFVAVPIFSIIKDGKKDYTDENEKQSNDAS</sequence>